<organism evidence="1 2">
    <name type="scientific">Erysiphe neolycopersici</name>
    <dbReference type="NCBI Taxonomy" id="212602"/>
    <lineage>
        <taxon>Eukaryota</taxon>
        <taxon>Fungi</taxon>
        <taxon>Dikarya</taxon>
        <taxon>Ascomycota</taxon>
        <taxon>Pezizomycotina</taxon>
        <taxon>Leotiomycetes</taxon>
        <taxon>Erysiphales</taxon>
        <taxon>Erysiphaceae</taxon>
        <taxon>Erysiphe</taxon>
    </lineage>
</organism>
<dbReference type="EMBL" id="MCFK01002008">
    <property type="protein sequence ID" value="RKF64270.1"/>
    <property type="molecule type" value="Genomic_DNA"/>
</dbReference>
<dbReference type="Proteomes" id="UP000286134">
    <property type="component" value="Unassembled WGS sequence"/>
</dbReference>
<proteinExistence type="predicted"/>
<gene>
    <name evidence="1" type="ORF">OnM2_020053</name>
</gene>
<evidence type="ECO:0000313" key="2">
    <source>
        <dbReference type="Proteomes" id="UP000286134"/>
    </source>
</evidence>
<dbReference type="AlphaFoldDB" id="A0A420I3K1"/>
<name>A0A420I3K1_9PEZI</name>
<protein>
    <submittedName>
        <fullName evidence="1">Uncharacterized protein</fullName>
    </submittedName>
</protein>
<sequence>MPDVVTTTPCGYENSRISRANKKVLRNGVKRRLSGAKINVKRYIGPPLVDKDSVQLICPRDTFILSEDRAGILRTKRGAEASMQYSTEDSNALKLLRIHI</sequence>
<comment type="caution">
    <text evidence="1">The sequence shown here is derived from an EMBL/GenBank/DDBJ whole genome shotgun (WGS) entry which is preliminary data.</text>
</comment>
<reference evidence="1 2" key="1">
    <citation type="journal article" date="2018" name="BMC Genomics">
        <title>Comparative genome analyses reveal sequence features reflecting distinct modes of host-adaptation between dicot and monocot powdery mildew.</title>
        <authorList>
            <person name="Wu Y."/>
            <person name="Ma X."/>
            <person name="Pan Z."/>
            <person name="Kale S.D."/>
            <person name="Song Y."/>
            <person name="King H."/>
            <person name="Zhang Q."/>
            <person name="Presley C."/>
            <person name="Deng X."/>
            <person name="Wei C.I."/>
            <person name="Xiao S."/>
        </authorList>
    </citation>
    <scope>NUCLEOTIDE SEQUENCE [LARGE SCALE GENOMIC DNA]</scope>
    <source>
        <strain evidence="1">UMSG2</strain>
    </source>
</reference>
<evidence type="ECO:0000313" key="1">
    <source>
        <dbReference type="EMBL" id="RKF64270.1"/>
    </source>
</evidence>
<accession>A0A420I3K1</accession>
<keyword evidence="2" id="KW-1185">Reference proteome</keyword>